<reference evidence="1 2" key="1">
    <citation type="journal article" date="2016" name="Nat. Commun.">
        <title>Thousands of microbial genomes shed light on interconnected biogeochemical processes in an aquifer system.</title>
        <authorList>
            <person name="Anantharaman K."/>
            <person name="Brown C.T."/>
            <person name="Hug L.A."/>
            <person name="Sharon I."/>
            <person name="Castelle C.J."/>
            <person name="Probst A.J."/>
            <person name="Thomas B.C."/>
            <person name="Singh A."/>
            <person name="Wilkins M.J."/>
            <person name="Karaoz U."/>
            <person name="Brodie E.L."/>
            <person name="Williams K.H."/>
            <person name="Hubbard S.S."/>
            <person name="Banfield J.F."/>
        </authorList>
    </citation>
    <scope>NUCLEOTIDE SEQUENCE [LARGE SCALE GENOMIC DNA]</scope>
</reference>
<dbReference type="STRING" id="1802730.A2591_00185"/>
<protein>
    <submittedName>
        <fullName evidence="1">Uncharacterized protein</fullName>
    </submittedName>
</protein>
<dbReference type="AlphaFoldDB" id="A0A1G2SLB8"/>
<proteinExistence type="predicted"/>
<name>A0A1G2SLB8_9BACT</name>
<dbReference type="Proteomes" id="UP000178168">
    <property type="component" value="Unassembled WGS sequence"/>
</dbReference>
<comment type="caution">
    <text evidence="1">The sequence shown here is derived from an EMBL/GenBank/DDBJ whole genome shotgun (WGS) entry which is preliminary data.</text>
</comment>
<gene>
    <name evidence="1" type="ORF">A2591_00185</name>
</gene>
<dbReference type="EMBL" id="MHUZ01000021">
    <property type="protein sequence ID" value="OHA85572.1"/>
    <property type="molecule type" value="Genomic_DNA"/>
</dbReference>
<organism evidence="1 2">
    <name type="scientific">Candidatus Yonathbacteria bacterium RIFOXYD1_FULL_52_36</name>
    <dbReference type="NCBI Taxonomy" id="1802730"/>
    <lineage>
        <taxon>Bacteria</taxon>
        <taxon>Candidatus Yonathiibacteriota</taxon>
    </lineage>
</organism>
<evidence type="ECO:0000313" key="1">
    <source>
        <dbReference type="EMBL" id="OHA85572.1"/>
    </source>
</evidence>
<evidence type="ECO:0000313" key="2">
    <source>
        <dbReference type="Proteomes" id="UP000178168"/>
    </source>
</evidence>
<accession>A0A1G2SLB8</accession>
<sequence>MEHLTKSQLVLLAVFVSFVTSISASIVTTAQLSRNAPTSSPIIQTVNRVIEKVIPVPTPVVTEASPPSDEPKAPNSEDLIIHAIERNAGSFTEMVLQGAESSSIVRGVAVSGDTLLVPAGAATVPDRYVRGGEGAYAVTLATTTMNGFSVATVGERIKLRSDTSTTTPDKKPLHLSPVTFSTGSLPKVGQAVILVSGEDGGSADYGIVSSLIERTEEEVSVRRIKTSIPLGSGDLGKVLVHPATGEVIGIVAQEGGNIWVVPAGDLRTMLAPPSGSGAAGVPEASGTEIS</sequence>